<accession>A0A8H3UCD7</accession>
<reference evidence="10 11" key="1">
    <citation type="submission" date="2018-12" db="EMBL/GenBank/DDBJ databases">
        <title>Venturia inaequalis Genome Resource.</title>
        <authorList>
            <person name="Lichtner F.J."/>
        </authorList>
    </citation>
    <scope>NUCLEOTIDE SEQUENCE [LARGE SCALE GENOMIC DNA]</scope>
    <source>
        <strain evidence="10 11">120213</strain>
    </source>
</reference>
<evidence type="ECO:0000256" key="7">
    <source>
        <dbReference type="SAM" id="MobiDB-lite"/>
    </source>
</evidence>
<evidence type="ECO:0000313" key="11">
    <source>
        <dbReference type="Proteomes" id="UP000447873"/>
    </source>
</evidence>
<feature type="region of interest" description="Disordered" evidence="7">
    <location>
        <begin position="88"/>
        <end position="116"/>
    </location>
</feature>
<comment type="similarity">
    <text evidence="2">Belongs to the pectinesterase family.</text>
</comment>
<evidence type="ECO:0000259" key="9">
    <source>
        <dbReference type="Pfam" id="PF01095"/>
    </source>
</evidence>
<evidence type="ECO:0000256" key="6">
    <source>
        <dbReference type="ARBA" id="ARBA00042203"/>
    </source>
</evidence>
<evidence type="ECO:0000256" key="5">
    <source>
        <dbReference type="ARBA" id="ARBA00023085"/>
    </source>
</evidence>
<dbReference type="Pfam" id="PF01095">
    <property type="entry name" value="Pectinesterase"/>
    <property type="match status" value="1"/>
</dbReference>
<dbReference type="GO" id="GO:0045490">
    <property type="term" value="P:pectin catabolic process"/>
    <property type="evidence" value="ECO:0007669"/>
    <property type="project" value="UniProtKB-UniPathway"/>
</dbReference>
<evidence type="ECO:0000256" key="8">
    <source>
        <dbReference type="SAM" id="SignalP"/>
    </source>
</evidence>
<dbReference type="Gene3D" id="2.160.20.10">
    <property type="entry name" value="Single-stranded right-handed beta-helix, Pectin lyase-like"/>
    <property type="match status" value="1"/>
</dbReference>
<feature type="domain" description="Pectinesterase catalytic" evidence="9">
    <location>
        <begin position="192"/>
        <end position="497"/>
    </location>
</feature>
<dbReference type="EC" id="3.1.1.11" evidence="3"/>
<name>A0A8H3UCD7_VENIN</name>
<feature type="chain" id="PRO_5034954243" description="pectinesterase" evidence="8">
    <location>
        <begin position="17"/>
        <end position="517"/>
    </location>
</feature>
<comment type="pathway">
    <text evidence="1">Glycan metabolism; pectin degradation; 2-dehydro-3-deoxy-D-gluconate from pectin: step 1/5.</text>
</comment>
<dbReference type="Proteomes" id="UP000447873">
    <property type="component" value="Unassembled WGS sequence"/>
</dbReference>
<dbReference type="InterPro" id="IPR012334">
    <property type="entry name" value="Pectin_lyas_fold"/>
</dbReference>
<dbReference type="PANTHER" id="PTHR31321:SF57">
    <property type="entry name" value="PECTINESTERASE 53-RELATED"/>
    <property type="match status" value="1"/>
</dbReference>
<dbReference type="PANTHER" id="PTHR31321">
    <property type="entry name" value="ACYL-COA THIOESTER HYDROLASE YBHC-RELATED"/>
    <property type="match status" value="1"/>
</dbReference>
<evidence type="ECO:0000313" key="10">
    <source>
        <dbReference type="EMBL" id="KAE9966723.1"/>
    </source>
</evidence>
<evidence type="ECO:0000256" key="4">
    <source>
        <dbReference type="ARBA" id="ARBA00022801"/>
    </source>
</evidence>
<proteinExistence type="inferred from homology"/>
<evidence type="ECO:0000256" key="1">
    <source>
        <dbReference type="ARBA" id="ARBA00005184"/>
    </source>
</evidence>
<organism evidence="10 11">
    <name type="scientific">Venturia inaequalis</name>
    <name type="common">Apple scab fungus</name>
    <dbReference type="NCBI Taxonomy" id="5025"/>
    <lineage>
        <taxon>Eukaryota</taxon>
        <taxon>Fungi</taxon>
        <taxon>Dikarya</taxon>
        <taxon>Ascomycota</taxon>
        <taxon>Pezizomycotina</taxon>
        <taxon>Dothideomycetes</taxon>
        <taxon>Pleosporomycetidae</taxon>
        <taxon>Venturiales</taxon>
        <taxon>Venturiaceae</taxon>
        <taxon>Venturia</taxon>
    </lineage>
</organism>
<dbReference type="GO" id="GO:0042545">
    <property type="term" value="P:cell wall modification"/>
    <property type="evidence" value="ECO:0007669"/>
    <property type="project" value="InterPro"/>
</dbReference>
<dbReference type="InterPro" id="IPR000070">
    <property type="entry name" value="Pectinesterase_cat"/>
</dbReference>
<protein>
    <recommendedName>
        <fullName evidence="3">pectinesterase</fullName>
        <ecNumber evidence="3">3.1.1.11</ecNumber>
    </recommendedName>
    <alternativeName>
        <fullName evidence="6">Pectin methylesterase A</fullName>
    </alternativeName>
</protein>
<dbReference type="UniPathway" id="UPA00545">
    <property type="reaction ID" value="UER00823"/>
</dbReference>
<dbReference type="GO" id="GO:0030599">
    <property type="term" value="F:pectinesterase activity"/>
    <property type="evidence" value="ECO:0007669"/>
    <property type="project" value="UniProtKB-EC"/>
</dbReference>
<dbReference type="EMBL" id="WNWS01000498">
    <property type="protein sequence ID" value="KAE9966723.1"/>
    <property type="molecule type" value="Genomic_DNA"/>
</dbReference>
<feature type="signal peptide" evidence="8">
    <location>
        <begin position="1"/>
        <end position="16"/>
    </location>
</feature>
<keyword evidence="5" id="KW-0063">Aspartyl esterase</keyword>
<evidence type="ECO:0000256" key="2">
    <source>
        <dbReference type="ARBA" id="ARBA00008891"/>
    </source>
</evidence>
<comment type="caution">
    <text evidence="10">The sequence shown here is derived from an EMBL/GenBank/DDBJ whole genome shotgun (WGS) entry which is preliminary data.</text>
</comment>
<dbReference type="SUPFAM" id="SSF51126">
    <property type="entry name" value="Pectin lyase-like"/>
    <property type="match status" value="1"/>
</dbReference>
<dbReference type="InterPro" id="IPR011050">
    <property type="entry name" value="Pectin_lyase_fold/virulence"/>
</dbReference>
<sequence>MKATILATLFSTLAYSTPEGPESTSGRIITTQNAQVTRFPANGAQNVNPDTHLVLTFPSPPQIGNSGTIKIYDAASKQLVETLDLKIASSPNPSGRAPGNKGTTTAPGPASASDKGKYQETIIGGYDFHFFPIIVREKIATINLHNGALKYGKTYAVKIDPSILSPPVEGVAGEDAWTFTTKASPPSQESKQVVVSADGTGDFSTLQGAIDWAPATPSKKMTILVKNGWYEEIIFASKKSNLIIRGESRGGVKVGYPNNSAFNPAKAGPSRRPAFTLNECKDIQLSTFTIENYFIGQAEALLVKGQRIIIDRMTLIGSGDAFTTYGTTYFVDSKLSGHGDTVLGYGAVFFLRSVIESIGPFTWTRTVSGSHGNILVNSTLVGLGKPLPWTVTDANPRGQVPKAVFARLPGNGPRKDQNFPNAEMVLVNTKMSGVPPEGWGPVQSSGFDTKNVHFWEYNSMDGSGRAVDISKRAAIGKVLTMPKDAKTIEEYSRPEFVLGGWKPVVVGGGGGGGVDES</sequence>
<dbReference type="AlphaFoldDB" id="A0A8H3UCD7"/>
<gene>
    <name evidence="10" type="ORF">EG328_008649</name>
</gene>
<keyword evidence="8" id="KW-0732">Signal</keyword>
<evidence type="ECO:0000256" key="3">
    <source>
        <dbReference type="ARBA" id="ARBA00013229"/>
    </source>
</evidence>
<keyword evidence="4" id="KW-0378">Hydrolase</keyword>